<organism evidence="1 2">
    <name type="scientific">Slackia heliotrinireducens (strain ATCC 29202 / DSM 20476 / NCTC 11029 / RHS 1)</name>
    <name type="common">Peptococcus heliotrinreducens</name>
    <dbReference type="NCBI Taxonomy" id="471855"/>
    <lineage>
        <taxon>Bacteria</taxon>
        <taxon>Bacillati</taxon>
        <taxon>Actinomycetota</taxon>
        <taxon>Coriobacteriia</taxon>
        <taxon>Eggerthellales</taxon>
        <taxon>Eggerthellaceae</taxon>
        <taxon>Slackia</taxon>
    </lineage>
</organism>
<proteinExistence type="predicted"/>
<dbReference type="EMBL" id="CP001684">
    <property type="protein sequence ID" value="ACV21596.1"/>
    <property type="molecule type" value="Genomic_DNA"/>
</dbReference>
<dbReference type="eggNOG" id="ENOG50330SD">
    <property type="taxonomic scope" value="Bacteria"/>
</dbReference>
<evidence type="ECO:0000313" key="1">
    <source>
        <dbReference type="EMBL" id="ACV21596.1"/>
    </source>
</evidence>
<evidence type="ECO:0000313" key="2">
    <source>
        <dbReference type="Proteomes" id="UP000002026"/>
    </source>
</evidence>
<reference evidence="1 2" key="1">
    <citation type="journal article" date="2009" name="Stand. Genomic Sci.">
        <title>Complete genome sequence of Slackia heliotrinireducens type strain (RHS 1).</title>
        <authorList>
            <person name="Pukall R."/>
            <person name="Lapidus A."/>
            <person name="Nolan M."/>
            <person name="Copeland A."/>
            <person name="Glavina Del Rio T."/>
            <person name="Lucas S."/>
            <person name="Chen F."/>
            <person name="Tice H."/>
            <person name="Cheng J.F."/>
            <person name="Chertkov O."/>
            <person name="Bruce D."/>
            <person name="Goodwin L."/>
            <person name="Kuske C."/>
            <person name="Brettin T."/>
            <person name="Detter J.C."/>
            <person name="Han C."/>
            <person name="Pitluck S."/>
            <person name="Pati A."/>
            <person name="Mavrommatis K."/>
            <person name="Ivanova N."/>
            <person name="Ovchinnikova G."/>
            <person name="Chen A."/>
            <person name="Palaniappan K."/>
            <person name="Schneider S."/>
            <person name="Rohde M."/>
            <person name="Chain P."/>
            <person name="D'haeseleer P."/>
            <person name="Goker M."/>
            <person name="Bristow J."/>
            <person name="Eisen J.A."/>
            <person name="Markowitz V."/>
            <person name="Kyrpides N.C."/>
            <person name="Klenk H.P."/>
            <person name="Hugenholtz P."/>
        </authorList>
    </citation>
    <scope>NUCLEOTIDE SEQUENCE [LARGE SCALE GENOMIC DNA]</scope>
    <source>
        <strain evidence="2">ATCC 29202 / DSM 20476 / NCTC 11029 / RHS 1</strain>
    </source>
</reference>
<dbReference type="AlphaFoldDB" id="C7N375"/>
<dbReference type="Proteomes" id="UP000002026">
    <property type="component" value="Chromosome"/>
</dbReference>
<dbReference type="STRING" id="471855.Shel_05370"/>
<name>C7N375_SLAHD</name>
<protein>
    <submittedName>
        <fullName evidence="1">Uncharacterized protein</fullName>
    </submittedName>
</protein>
<dbReference type="KEGG" id="shi:Shel_05370"/>
<sequence>MENMVDELLNSQYWVIDMLPKQVPSNSGGQFFEVERLVLNSSRIAALHDRFASILLKLNCYYDIDVNWGADDGWQHNPEPSQLAERIATMPSNGYVRMVLPAEPALITISGDDMCMTLYGASKTLVELVKPLAQAEGLFVWQPNVEEA</sequence>
<accession>C7N375</accession>
<dbReference type="HOGENOM" id="CLU_1757613_0_0_11"/>
<keyword evidence="2" id="KW-1185">Reference proteome</keyword>
<gene>
    <name evidence="1" type="ordered locus">Shel_05370</name>
</gene>